<comment type="subcellular location">
    <subcellularLocation>
        <location evidence="1">Membrane</location>
        <topology evidence="1">Multi-pass membrane protein</topology>
    </subcellularLocation>
</comment>
<protein>
    <recommendedName>
        <fullName evidence="12">Chloride channel protein</fullName>
    </recommendedName>
</protein>
<evidence type="ECO:0000256" key="3">
    <source>
        <dbReference type="ARBA" id="ARBA00022692"/>
    </source>
</evidence>
<dbReference type="SUPFAM" id="SSF81340">
    <property type="entry name" value="Clc chloride channel"/>
    <property type="match status" value="1"/>
</dbReference>
<dbReference type="InterPro" id="IPR046342">
    <property type="entry name" value="CBS_dom_sf"/>
</dbReference>
<evidence type="ECO:0000256" key="7">
    <source>
        <dbReference type="ARBA" id="ARBA00023214"/>
    </source>
</evidence>
<evidence type="ECO:0000256" key="8">
    <source>
        <dbReference type="SAM" id="MobiDB-lite"/>
    </source>
</evidence>
<evidence type="ECO:0000256" key="4">
    <source>
        <dbReference type="ARBA" id="ARBA00022989"/>
    </source>
</evidence>
<accession>A0A9P4MI31</accession>
<feature type="transmembrane region" description="Helical" evidence="9">
    <location>
        <begin position="412"/>
        <end position="436"/>
    </location>
</feature>
<dbReference type="Gene3D" id="1.10.3080.10">
    <property type="entry name" value="Clc chloride channel"/>
    <property type="match status" value="1"/>
</dbReference>
<feature type="region of interest" description="Disordered" evidence="8">
    <location>
        <begin position="858"/>
        <end position="887"/>
    </location>
</feature>
<keyword evidence="11" id="KW-1185">Reference proteome</keyword>
<evidence type="ECO:0000256" key="9">
    <source>
        <dbReference type="SAM" id="Phobius"/>
    </source>
</evidence>
<dbReference type="CDD" id="cd03684">
    <property type="entry name" value="ClC_3_like"/>
    <property type="match status" value="1"/>
</dbReference>
<feature type="transmembrane region" description="Helical" evidence="9">
    <location>
        <begin position="264"/>
        <end position="283"/>
    </location>
</feature>
<evidence type="ECO:0000256" key="1">
    <source>
        <dbReference type="ARBA" id="ARBA00004141"/>
    </source>
</evidence>
<comment type="caution">
    <text evidence="10">The sequence shown here is derived from an EMBL/GenBank/DDBJ whole genome shotgun (WGS) entry which is preliminary data.</text>
</comment>
<keyword evidence="2" id="KW-0813">Transport</keyword>
<gene>
    <name evidence="10" type="ORF">K461DRAFT_322994</name>
</gene>
<dbReference type="SUPFAM" id="SSF54631">
    <property type="entry name" value="CBS-domain pair"/>
    <property type="match status" value="1"/>
</dbReference>
<evidence type="ECO:0000256" key="2">
    <source>
        <dbReference type="ARBA" id="ARBA00022448"/>
    </source>
</evidence>
<dbReference type="GO" id="GO:0005886">
    <property type="term" value="C:plasma membrane"/>
    <property type="evidence" value="ECO:0007669"/>
    <property type="project" value="TreeGrafter"/>
</dbReference>
<feature type="region of interest" description="Disordered" evidence="8">
    <location>
        <begin position="1"/>
        <end position="111"/>
    </location>
</feature>
<sequence length="970" mass="106837">MTGPEAQPLAMSRSVASFIDAADEEEERDRPGSRPASPTLSRRPTTARTHNTPRPARGVPAPLPISESTGLLAATDGRPTYSRSFGSAPATPRPRMRRQRSHMSQSWLNHSRRESIGVRGSRVFGDTTPFSDFVPDDLSKSMLVDDRAWYDQFTSTDWVHDSIADAFRVKELRSRRDFRGRLLTLYDAAQGWILVAIIGVLTALVAYFIDVTEAAVFDYKSGYCSTAWYHSKRQCCQGVSICDEWTRWSKTLGVDDDRTEWTNFAVFNGWVVALSLLSCIITLSTKTTISSALSLATLDEDLAADHHKDKTNEGRSPTRNMFEASVRQPMTYYPAAGSGVAEVKVILSGFVLHGYLGVKTLIAKSLALILSVGSGLSIGKEGPYVHVATCIGNIACRLFPKYRENDGKRREALSAAAASGVAVAFGAPISGVLFSLEEVSYYFPPKTLFRTFFCCIVAALSLKALNPYGTAKIVLFEVRYLTDWRFFEIVVFALLGFMGGALGALFIKASRFWARTFRRIPVIKKYPMFEVLLVAIVTGLISFWNRYSRLPVAELLYELAAPCDAFSKEGNGLCPTEERIPEIIWYLSIAFLIKAFLTTITFGIKVPAGIYVPSMVVGGLLGRIVGHSIQLLTLTFPNAGIWGMAPIAGNPESIVTPGIYALTAAGATMCGVTRLSVTLAVILFELTGSLEHVLPFSIGVLVSKWTADALEPLSIYDLLTDMNAYPYLDSKTRPIFTNDLGDITSPPRRSRTLDISNAPLIPASQLRKKLDYMHMAGELDGGLPILRDGILIGLIPGPDLEFALDNLGHEADALCLMNPQARWAAPMLRRSTSNTLEITRERSADGLPIISRQASSDSLRHVMTTPDMPSTSPFSDSDAEDPPLPSRLVATRSPQRFQQQTDPTDFTPYIDPSPVTLDICSPMDLVFECFVKLGLRYICVTREGRYAGLVHKKAFVRYVKEVEEAQRKGH</sequence>
<dbReference type="PANTHER" id="PTHR45711:SF3">
    <property type="entry name" value="CLC CHANNEL"/>
    <property type="match status" value="1"/>
</dbReference>
<dbReference type="InterPro" id="IPR001807">
    <property type="entry name" value="ClC"/>
</dbReference>
<evidence type="ECO:0008006" key="12">
    <source>
        <dbReference type="Google" id="ProtNLM"/>
    </source>
</evidence>
<evidence type="ECO:0000313" key="10">
    <source>
        <dbReference type="EMBL" id="KAF2150584.1"/>
    </source>
</evidence>
<dbReference type="Proteomes" id="UP000799439">
    <property type="component" value="Unassembled WGS sequence"/>
</dbReference>
<keyword evidence="5" id="KW-0406">Ion transport</keyword>
<name>A0A9P4MI31_9PEZI</name>
<keyword evidence="4 9" id="KW-1133">Transmembrane helix</keyword>
<keyword evidence="3 9" id="KW-0812">Transmembrane</keyword>
<dbReference type="PRINTS" id="PR00762">
    <property type="entry name" value="CLCHANNEL"/>
</dbReference>
<evidence type="ECO:0000256" key="5">
    <source>
        <dbReference type="ARBA" id="ARBA00023065"/>
    </source>
</evidence>
<dbReference type="FunFam" id="1.10.3080.10:FF:000013">
    <property type="entry name" value="Voltage-gated chloride channel (ClcA)"/>
    <property type="match status" value="1"/>
</dbReference>
<dbReference type="InterPro" id="IPR014743">
    <property type="entry name" value="Cl-channel_core"/>
</dbReference>
<feature type="transmembrane region" description="Helical" evidence="9">
    <location>
        <begin position="528"/>
        <end position="547"/>
    </location>
</feature>
<dbReference type="PANTHER" id="PTHR45711">
    <property type="entry name" value="CHLORIDE CHANNEL PROTEIN"/>
    <property type="match status" value="1"/>
</dbReference>
<evidence type="ECO:0000256" key="6">
    <source>
        <dbReference type="ARBA" id="ARBA00023136"/>
    </source>
</evidence>
<dbReference type="OrthoDB" id="44789at2759"/>
<feature type="transmembrane region" description="Helical" evidence="9">
    <location>
        <begin position="583"/>
        <end position="604"/>
    </location>
</feature>
<keyword evidence="7" id="KW-0868">Chloride</keyword>
<feature type="transmembrane region" description="Helical" evidence="9">
    <location>
        <begin position="486"/>
        <end position="507"/>
    </location>
</feature>
<dbReference type="GO" id="GO:0005247">
    <property type="term" value="F:voltage-gated chloride channel activity"/>
    <property type="evidence" value="ECO:0007669"/>
    <property type="project" value="TreeGrafter"/>
</dbReference>
<dbReference type="Pfam" id="PF00654">
    <property type="entry name" value="Voltage_CLC"/>
    <property type="match status" value="1"/>
</dbReference>
<feature type="transmembrane region" description="Helical" evidence="9">
    <location>
        <begin position="183"/>
        <end position="209"/>
    </location>
</feature>
<dbReference type="AlphaFoldDB" id="A0A9P4MI31"/>
<feature type="transmembrane region" description="Helical" evidence="9">
    <location>
        <begin position="448"/>
        <end position="466"/>
    </location>
</feature>
<organism evidence="10 11">
    <name type="scientific">Myriangium duriaei CBS 260.36</name>
    <dbReference type="NCBI Taxonomy" id="1168546"/>
    <lineage>
        <taxon>Eukaryota</taxon>
        <taxon>Fungi</taxon>
        <taxon>Dikarya</taxon>
        <taxon>Ascomycota</taxon>
        <taxon>Pezizomycotina</taxon>
        <taxon>Dothideomycetes</taxon>
        <taxon>Dothideomycetidae</taxon>
        <taxon>Myriangiales</taxon>
        <taxon>Myriangiaceae</taxon>
        <taxon>Myriangium</taxon>
    </lineage>
</organism>
<evidence type="ECO:0000313" key="11">
    <source>
        <dbReference type="Proteomes" id="UP000799439"/>
    </source>
</evidence>
<dbReference type="EMBL" id="ML996089">
    <property type="protein sequence ID" value="KAF2150584.1"/>
    <property type="molecule type" value="Genomic_DNA"/>
</dbReference>
<reference evidence="10" key="1">
    <citation type="journal article" date="2020" name="Stud. Mycol.">
        <title>101 Dothideomycetes genomes: a test case for predicting lifestyles and emergence of pathogens.</title>
        <authorList>
            <person name="Haridas S."/>
            <person name="Albert R."/>
            <person name="Binder M."/>
            <person name="Bloem J."/>
            <person name="Labutti K."/>
            <person name="Salamov A."/>
            <person name="Andreopoulos B."/>
            <person name="Baker S."/>
            <person name="Barry K."/>
            <person name="Bills G."/>
            <person name="Bluhm B."/>
            <person name="Cannon C."/>
            <person name="Castanera R."/>
            <person name="Culley D."/>
            <person name="Daum C."/>
            <person name="Ezra D."/>
            <person name="Gonzalez J."/>
            <person name="Henrissat B."/>
            <person name="Kuo A."/>
            <person name="Liang C."/>
            <person name="Lipzen A."/>
            <person name="Lutzoni F."/>
            <person name="Magnuson J."/>
            <person name="Mondo S."/>
            <person name="Nolan M."/>
            <person name="Ohm R."/>
            <person name="Pangilinan J."/>
            <person name="Park H.-J."/>
            <person name="Ramirez L."/>
            <person name="Alfaro M."/>
            <person name="Sun H."/>
            <person name="Tritt A."/>
            <person name="Yoshinaga Y."/>
            <person name="Zwiers L.-H."/>
            <person name="Turgeon B."/>
            <person name="Goodwin S."/>
            <person name="Spatafora J."/>
            <person name="Crous P."/>
            <person name="Grigoriev I."/>
        </authorList>
    </citation>
    <scope>NUCLEOTIDE SEQUENCE</scope>
    <source>
        <strain evidence="10">CBS 260.36</strain>
    </source>
</reference>
<keyword evidence="6 9" id="KW-0472">Membrane</keyword>
<dbReference type="GO" id="GO:0005794">
    <property type="term" value="C:Golgi apparatus"/>
    <property type="evidence" value="ECO:0007669"/>
    <property type="project" value="TreeGrafter"/>
</dbReference>
<dbReference type="GO" id="GO:0005769">
    <property type="term" value="C:early endosome"/>
    <property type="evidence" value="ECO:0007669"/>
    <property type="project" value="TreeGrafter"/>
</dbReference>
<feature type="compositionally biased region" description="Polar residues" evidence="8">
    <location>
        <begin position="36"/>
        <end position="52"/>
    </location>
</feature>
<proteinExistence type="predicted"/>